<evidence type="ECO:0000313" key="4">
    <source>
        <dbReference type="EMBL" id="KAG5295647.1"/>
    </source>
</evidence>
<dbReference type="PRINTS" id="PR00405">
    <property type="entry name" value="REVINTRACTNG"/>
</dbReference>
<dbReference type="FunFam" id="1.10.220.150:FF:000026">
    <property type="entry name" value="GTPase activating protein for Arf, putative"/>
    <property type="match status" value="1"/>
</dbReference>
<dbReference type="InterPro" id="IPR001164">
    <property type="entry name" value="ArfGAP_dom"/>
</dbReference>
<feature type="compositionally biased region" description="Polar residues" evidence="2">
    <location>
        <begin position="428"/>
        <end position="469"/>
    </location>
</feature>
<dbReference type="PROSITE" id="PS50115">
    <property type="entry name" value="ARFGAP"/>
    <property type="match status" value="1"/>
</dbReference>
<evidence type="ECO:0000313" key="5">
    <source>
        <dbReference type="Proteomes" id="UP000670092"/>
    </source>
</evidence>
<dbReference type="InterPro" id="IPR051718">
    <property type="entry name" value="ARF_GTPase-activating"/>
</dbReference>
<name>A0A8H7YT24_AJECA</name>
<feature type="region of interest" description="Disordered" evidence="2">
    <location>
        <begin position="541"/>
        <end position="609"/>
    </location>
</feature>
<organism evidence="4 5">
    <name type="scientific">Ajellomyces capsulatus</name>
    <name type="common">Darling's disease fungus</name>
    <name type="synonym">Histoplasma capsulatum</name>
    <dbReference type="NCBI Taxonomy" id="5037"/>
    <lineage>
        <taxon>Eukaryota</taxon>
        <taxon>Fungi</taxon>
        <taxon>Dikarya</taxon>
        <taxon>Ascomycota</taxon>
        <taxon>Pezizomycotina</taxon>
        <taxon>Eurotiomycetes</taxon>
        <taxon>Eurotiomycetidae</taxon>
        <taxon>Onygenales</taxon>
        <taxon>Ajellomycetaceae</taxon>
        <taxon>Histoplasma</taxon>
    </lineage>
</organism>
<dbReference type="SUPFAM" id="SSF46934">
    <property type="entry name" value="UBA-like"/>
    <property type="match status" value="1"/>
</dbReference>
<feature type="region of interest" description="Disordered" evidence="2">
    <location>
        <begin position="412"/>
        <end position="515"/>
    </location>
</feature>
<dbReference type="InterPro" id="IPR038508">
    <property type="entry name" value="ArfGAP_dom_sf"/>
</dbReference>
<feature type="compositionally biased region" description="Polar residues" evidence="2">
    <location>
        <begin position="258"/>
        <end position="273"/>
    </location>
</feature>
<feature type="region of interest" description="Disordered" evidence="2">
    <location>
        <begin position="175"/>
        <end position="194"/>
    </location>
</feature>
<dbReference type="SMART" id="SM00105">
    <property type="entry name" value="ArfGap"/>
    <property type="match status" value="1"/>
</dbReference>
<feature type="domain" description="Arf-GAP" evidence="3">
    <location>
        <begin position="15"/>
        <end position="136"/>
    </location>
</feature>
<dbReference type="EMBL" id="JAEVHI010000003">
    <property type="protein sequence ID" value="KAG5295647.1"/>
    <property type="molecule type" value="Genomic_DNA"/>
</dbReference>
<feature type="compositionally biased region" description="Polar residues" evidence="2">
    <location>
        <begin position="580"/>
        <end position="595"/>
    </location>
</feature>
<keyword evidence="1" id="KW-0862">Zinc</keyword>
<feature type="compositionally biased region" description="Polar residues" evidence="2">
    <location>
        <begin position="281"/>
        <end position="290"/>
    </location>
</feature>
<feature type="compositionally biased region" description="Low complexity" evidence="2">
    <location>
        <begin position="564"/>
        <end position="579"/>
    </location>
</feature>
<dbReference type="GO" id="GO:0008270">
    <property type="term" value="F:zinc ion binding"/>
    <property type="evidence" value="ECO:0007669"/>
    <property type="project" value="UniProtKB-KW"/>
</dbReference>
<dbReference type="Pfam" id="PF01412">
    <property type="entry name" value="ArfGap"/>
    <property type="match status" value="1"/>
</dbReference>
<dbReference type="SUPFAM" id="SSF57863">
    <property type="entry name" value="ArfGap/RecO-like zinc finger"/>
    <property type="match status" value="1"/>
</dbReference>
<dbReference type="Gene3D" id="1.10.8.10">
    <property type="entry name" value="DNA helicase RuvA subunit, C-terminal domain"/>
    <property type="match status" value="1"/>
</dbReference>
<dbReference type="VEuPathDB" id="FungiDB:I7I52_05994"/>
<dbReference type="PANTHER" id="PTHR45705">
    <property type="entry name" value="FI20236P1"/>
    <property type="match status" value="1"/>
</dbReference>
<accession>A0A8H7YT24</accession>
<feature type="region of interest" description="Disordered" evidence="2">
    <location>
        <begin position="127"/>
        <end position="166"/>
    </location>
</feature>
<feature type="compositionally biased region" description="Polar residues" evidence="2">
    <location>
        <begin position="553"/>
        <end position="563"/>
    </location>
</feature>
<evidence type="ECO:0000256" key="1">
    <source>
        <dbReference type="PROSITE-ProRule" id="PRU00288"/>
    </source>
</evidence>
<comment type="caution">
    <text evidence="4">The sequence shown here is derived from an EMBL/GenBank/DDBJ whole genome shotgun (WGS) entry which is preliminary data.</text>
</comment>
<sequence length="678" mass="73381">MASALSKRQQARNERALQELIKSVPGNDRCVDCQARNPGWASWNLGVFLCVRCATLHRKLGTHISKVKSLTMDSWSSDQVDNMKRNGNAVVNKLYNPRNVKPPIPIDVDEVDSAMERFIRQKYELKVLEDGRPKPPSRHDPSYTATQGSDRSPPPLPPKTGRRLGFGLRSASYSNAVSSSEKSPPGEDYAFSTNRQSRNFGASVVDSDGTFGSKLEALRDMGFPNHKRNATILRGLNGNMDKTIESLVRLGEGPAPRSRSQTPVPKVTPTASQFPEPVRSPKSTDSNNPFDNLDSAPSRAPSGSAVSQAEQQPAITNGAKSYNPFDFLGAQTALTQPTQSLDQSFQQLQVSQPLFPNITGGYPSQQGQIPFQRSQQSMTPPVTMSSQNGLTASPAPMNGAYNPFFQNVQPVPGNTNNNPYFDQPPGFSPTNPFFNVSGQAQRSQSQTLAPGNGAGNANQFQRYSTMPAFSSSSAFPQQQQPQPQQYVPQDQQSSFNPFTLPTIPPSNPSYQPQFDLQPTHQTLMSQHTGKIDKSSILALYNFSQPPPTIPEQPAQQSAPNFTTQPQQQPQQPQQQQQHQNSAAPFSLSNSNSRNPYHTAPPNAMSTPGAALTSTLVDSRSQMGFAPAGVGGGAGSGGGGVGNPFPRTHMSQASVDIGGMQNGRHSPDVFASLSSRYVR</sequence>
<feature type="region of interest" description="Disordered" evidence="2">
    <location>
        <begin position="251"/>
        <end position="312"/>
    </location>
</feature>
<dbReference type="InterPro" id="IPR037278">
    <property type="entry name" value="ARFGAP/RecO"/>
</dbReference>
<dbReference type="Proteomes" id="UP000670092">
    <property type="component" value="Unassembled WGS sequence"/>
</dbReference>
<dbReference type="GO" id="GO:0005096">
    <property type="term" value="F:GTPase activator activity"/>
    <property type="evidence" value="ECO:0007669"/>
    <property type="project" value="InterPro"/>
</dbReference>
<evidence type="ECO:0000256" key="2">
    <source>
        <dbReference type="SAM" id="MobiDB-lite"/>
    </source>
</evidence>
<dbReference type="GO" id="GO:0005737">
    <property type="term" value="C:cytoplasm"/>
    <property type="evidence" value="ECO:0007669"/>
    <property type="project" value="TreeGrafter"/>
</dbReference>
<protein>
    <submittedName>
        <fullName evidence="4">UBA domain-containing protein</fullName>
    </submittedName>
</protein>
<evidence type="ECO:0000259" key="3">
    <source>
        <dbReference type="PROSITE" id="PS50115"/>
    </source>
</evidence>
<proteinExistence type="predicted"/>
<dbReference type="Gene3D" id="1.10.220.150">
    <property type="entry name" value="Arf GTPase activating protein"/>
    <property type="match status" value="1"/>
</dbReference>
<reference evidence="4 5" key="1">
    <citation type="submission" date="2021-01" db="EMBL/GenBank/DDBJ databases">
        <title>Chromosome-level genome assembly of a human fungal pathogen reveals clustering of transcriptionally co-regulated genes.</title>
        <authorList>
            <person name="Voorhies M."/>
            <person name="Cohen S."/>
            <person name="Shea T.P."/>
            <person name="Petrus S."/>
            <person name="Munoz J.F."/>
            <person name="Poplawski S."/>
            <person name="Goldman W.E."/>
            <person name="Michael T."/>
            <person name="Cuomo C.A."/>
            <person name="Sil A."/>
            <person name="Beyhan S."/>
        </authorList>
    </citation>
    <scope>NUCLEOTIDE SEQUENCE [LARGE SCALE GENOMIC DNA]</scope>
    <source>
        <strain evidence="4 5">G184AR</strain>
    </source>
</reference>
<gene>
    <name evidence="4" type="ORF">I7I52_05994</name>
</gene>
<dbReference type="PANTHER" id="PTHR45705:SF7">
    <property type="entry name" value="ACTIVATING PROTEIN FOR ARF, PUTATIVE (AFU_ORTHOLOGUE AFUA_4G09120)-RELATED"/>
    <property type="match status" value="1"/>
</dbReference>
<keyword evidence="1" id="KW-0479">Metal-binding</keyword>
<dbReference type="OrthoDB" id="10266696at2759"/>
<feature type="compositionally biased region" description="Low complexity" evidence="2">
    <location>
        <begin position="470"/>
        <end position="494"/>
    </location>
</feature>
<dbReference type="CDD" id="cd08204">
    <property type="entry name" value="ArfGap"/>
    <property type="match status" value="1"/>
</dbReference>
<keyword evidence="1" id="KW-0863">Zinc-finger</keyword>
<dbReference type="InterPro" id="IPR009060">
    <property type="entry name" value="UBA-like_sf"/>
</dbReference>
<feature type="compositionally biased region" description="Basic and acidic residues" evidence="2">
    <location>
        <begin position="127"/>
        <end position="141"/>
    </location>
</feature>
<dbReference type="AlphaFoldDB" id="A0A8H7YT24"/>
<feature type="region of interest" description="Disordered" evidence="2">
    <location>
        <begin position="658"/>
        <end position="678"/>
    </location>
</feature>